<reference evidence="1" key="1">
    <citation type="submission" date="2020-10" db="EMBL/GenBank/DDBJ databases">
        <authorList>
            <person name="Gilroy R."/>
        </authorList>
    </citation>
    <scope>NUCLEOTIDE SEQUENCE</scope>
    <source>
        <strain evidence="1">B3-2255</strain>
    </source>
</reference>
<reference evidence="1" key="2">
    <citation type="journal article" date="2021" name="PeerJ">
        <title>Extensive microbial diversity within the chicken gut microbiome revealed by metagenomics and culture.</title>
        <authorList>
            <person name="Gilroy R."/>
            <person name="Ravi A."/>
            <person name="Getino M."/>
            <person name="Pursley I."/>
            <person name="Horton D.L."/>
            <person name="Alikhan N.F."/>
            <person name="Baker D."/>
            <person name="Gharbi K."/>
            <person name="Hall N."/>
            <person name="Watson M."/>
            <person name="Adriaenssens E.M."/>
            <person name="Foster-Nyarko E."/>
            <person name="Jarju S."/>
            <person name="Secka A."/>
            <person name="Antonio M."/>
            <person name="Oren A."/>
            <person name="Chaudhuri R.R."/>
            <person name="La Ragione R."/>
            <person name="Hildebrand F."/>
            <person name="Pallen M.J."/>
        </authorList>
    </citation>
    <scope>NUCLEOTIDE SEQUENCE</scope>
    <source>
        <strain evidence="1">B3-2255</strain>
    </source>
</reference>
<feature type="non-terminal residue" evidence="1">
    <location>
        <position position="1"/>
    </location>
</feature>
<organism evidence="1 2">
    <name type="scientific">Candidatus Merdivivens faecigallinarum</name>
    <dbReference type="NCBI Taxonomy" id="2840871"/>
    <lineage>
        <taxon>Bacteria</taxon>
        <taxon>Pseudomonadati</taxon>
        <taxon>Bacteroidota</taxon>
        <taxon>Bacteroidia</taxon>
        <taxon>Bacteroidales</taxon>
        <taxon>Muribaculaceae</taxon>
        <taxon>Muribaculaceae incertae sedis</taxon>
        <taxon>Candidatus Merdivivens</taxon>
    </lineage>
</organism>
<comment type="caution">
    <text evidence="1">The sequence shown here is derived from an EMBL/GenBank/DDBJ whole genome shotgun (WGS) entry which is preliminary data.</text>
</comment>
<evidence type="ECO:0000313" key="1">
    <source>
        <dbReference type="EMBL" id="MBO8481107.1"/>
    </source>
</evidence>
<name>A0A9D9IYS8_9BACT</name>
<dbReference type="Proteomes" id="UP000823772">
    <property type="component" value="Unassembled WGS sequence"/>
</dbReference>
<dbReference type="AlphaFoldDB" id="A0A9D9IYS8"/>
<gene>
    <name evidence="1" type="ORF">IAC87_01005</name>
</gene>
<dbReference type="EMBL" id="JADILY010000018">
    <property type="protein sequence ID" value="MBO8481107.1"/>
    <property type="molecule type" value="Genomic_DNA"/>
</dbReference>
<evidence type="ECO:0000313" key="2">
    <source>
        <dbReference type="Proteomes" id="UP000823772"/>
    </source>
</evidence>
<protein>
    <submittedName>
        <fullName evidence="1">Uncharacterized protein</fullName>
    </submittedName>
</protein>
<sequence length="106" mass="12238">MEMLSAKVSFSYYNFYDYWESLTEFAPDFGMGLEALAQKAASSSFVEASHDGMVSLLRIWERIPAGEIAPLDYCRDAVRERILNLRKKELLDNLERDLLMESFSVK</sequence>
<accession>A0A9D9IYS8</accession>
<proteinExistence type="predicted"/>